<dbReference type="InterPro" id="IPR002347">
    <property type="entry name" value="SDR_fam"/>
</dbReference>
<dbReference type="AlphaFoldDB" id="A0A516X208"/>
<dbReference type="GO" id="GO:0016491">
    <property type="term" value="F:oxidoreductase activity"/>
    <property type="evidence" value="ECO:0007669"/>
    <property type="project" value="UniProtKB-KW"/>
</dbReference>
<evidence type="ECO:0000256" key="1">
    <source>
        <dbReference type="ARBA" id="ARBA00006484"/>
    </source>
</evidence>
<dbReference type="KEGG" id="toy:FO059_06520"/>
<evidence type="ECO:0000313" key="4">
    <source>
        <dbReference type="Proteomes" id="UP000317344"/>
    </source>
</evidence>
<comment type="similarity">
    <text evidence="1">Belongs to the short-chain dehydrogenases/reductases (SDR) family.</text>
</comment>
<dbReference type="OrthoDB" id="4449798at2"/>
<dbReference type="InterPro" id="IPR036291">
    <property type="entry name" value="NAD(P)-bd_dom_sf"/>
</dbReference>
<accession>A0A516X208</accession>
<protein>
    <submittedName>
        <fullName evidence="3">SDR family NAD(P)-dependent oxidoreductase</fullName>
    </submittedName>
</protein>
<gene>
    <name evidence="3" type="ORF">FO059_06520</name>
</gene>
<dbReference type="Pfam" id="PF00106">
    <property type="entry name" value="adh_short"/>
    <property type="match status" value="1"/>
</dbReference>
<dbReference type="CDD" id="cd05327">
    <property type="entry name" value="retinol-DH_like_SDR_c_like"/>
    <property type="match status" value="1"/>
</dbReference>
<keyword evidence="4" id="KW-1185">Reference proteome</keyword>
<name>A0A516X208_9ACTN</name>
<dbReference type="EMBL" id="CP041765">
    <property type="protein sequence ID" value="QDQ97050.1"/>
    <property type="molecule type" value="Genomic_DNA"/>
</dbReference>
<dbReference type="RefSeq" id="WP_143907349.1">
    <property type="nucleotide sequence ID" value="NZ_CP041765.1"/>
</dbReference>
<evidence type="ECO:0000313" key="3">
    <source>
        <dbReference type="EMBL" id="QDQ97050.1"/>
    </source>
</evidence>
<keyword evidence="2" id="KW-0560">Oxidoreductase</keyword>
<dbReference type="PRINTS" id="PR00081">
    <property type="entry name" value="GDHRDH"/>
</dbReference>
<reference evidence="3 4" key="1">
    <citation type="submission" date="2019-07" db="EMBL/GenBank/DDBJ databases">
        <title>Tomitella cavernea sp. nov., an actinomycete isolated from soil.</title>
        <authorList>
            <person name="Cheng J."/>
        </authorList>
    </citation>
    <scope>NUCLEOTIDE SEQUENCE [LARGE SCALE GENOMIC DNA]</scope>
    <source>
        <strain evidence="3 4">HY188</strain>
    </source>
</reference>
<dbReference type="PANTHER" id="PTHR24320">
    <property type="entry name" value="RETINOL DEHYDROGENASE"/>
    <property type="match status" value="1"/>
</dbReference>
<dbReference type="Gene3D" id="3.40.50.720">
    <property type="entry name" value="NAD(P)-binding Rossmann-like Domain"/>
    <property type="match status" value="1"/>
</dbReference>
<reference evidence="3 4" key="2">
    <citation type="submission" date="2019-07" db="EMBL/GenBank/DDBJ databases">
        <authorList>
            <person name="Huang Y."/>
        </authorList>
    </citation>
    <scope>NUCLEOTIDE SEQUENCE [LARGE SCALE GENOMIC DNA]</scope>
    <source>
        <strain evidence="3 4">HY188</strain>
    </source>
</reference>
<evidence type="ECO:0000256" key="2">
    <source>
        <dbReference type="ARBA" id="ARBA00023002"/>
    </source>
</evidence>
<dbReference type="SUPFAM" id="SSF51735">
    <property type="entry name" value="NAD(P)-binding Rossmann-fold domains"/>
    <property type="match status" value="1"/>
</dbReference>
<dbReference type="Proteomes" id="UP000317344">
    <property type="component" value="Chromosome"/>
</dbReference>
<dbReference type="PANTHER" id="PTHR24320:SF148">
    <property type="entry name" value="NAD(P)-BINDING ROSSMANN-FOLD SUPERFAMILY PROTEIN"/>
    <property type="match status" value="1"/>
</dbReference>
<organism evidence="3 4">
    <name type="scientific">Tomitella fengzijianii</name>
    <dbReference type="NCBI Taxonomy" id="2597660"/>
    <lineage>
        <taxon>Bacteria</taxon>
        <taxon>Bacillati</taxon>
        <taxon>Actinomycetota</taxon>
        <taxon>Actinomycetes</taxon>
        <taxon>Mycobacteriales</taxon>
        <taxon>Tomitella</taxon>
    </lineage>
</organism>
<proteinExistence type="inferred from homology"/>
<sequence length="318" mass="32382">MTADAPGLPGGATATAQEAAAGVDCTGVTALVTGAGGGLGEQTSRALALAGARVIVTARRSGSAEAAAQRIRDAVPGAGVETLTLDLADLRSVAGAAATVSARSGGLDLLINNAGVMYAPLSRTADGFELQFGTNHLGHFLLTTMLLPALHGAAERSGTPSRVVTVSSDGHRGYPADLDDPNFHARDYDKFAAYGQSKSANALMTVELESRCGDAGVHGFAVHPGVCGTDLARHMDRADFARMRQLVADSGSSALDTLKSPAQGAATSVWAATAPSLDQYGGAYLSDCAIGQAAAHARDPQTAERLWELSERLVAAAR</sequence>